<reference evidence="3 4" key="1">
    <citation type="submission" date="2018-11" db="EMBL/GenBank/DDBJ databases">
        <authorList>
            <consortium name="Pathogen Informatics"/>
        </authorList>
    </citation>
    <scope>NUCLEOTIDE SEQUENCE [LARGE SCALE GENOMIC DNA]</scope>
</reference>
<proteinExistence type="predicted"/>
<protein>
    <submittedName>
        <fullName evidence="3">Uncharacterized protein</fullName>
    </submittedName>
</protein>
<dbReference type="Proteomes" id="UP000271098">
    <property type="component" value="Unassembled WGS sequence"/>
</dbReference>
<dbReference type="AlphaFoldDB" id="A0A3P6RHI0"/>
<evidence type="ECO:0000313" key="3">
    <source>
        <dbReference type="EMBL" id="VDK54180.1"/>
    </source>
</evidence>
<feature type="compositionally biased region" description="Basic and acidic residues" evidence="1">
    <location>
        <begin position="25"/>
        <end position="49"/>
    </location>
</feature>
<evidence type="ECO:0000256" key="1">
    <source>
        <dbReference type="SAM" id="MobiDB-lite"/>
    </source>
</evidence>
<gene>
    <name evidence="3" type="ORF">GPUH_LOCUS6305</name>
</gene>
<evidence type="ECO:0000256" key="2">
    <source>
        <dbReference type="SAM" id="SignalP"/>
    </source>
</evidence>
<feature type="signal peptide" evidence="2">
    <location>
        <begin position="1"/>
        <end position="18"/>
    </location>
</feature>
<feature type="region of interest" description="Disordered" evidence="1">
    <location>
        <begin position="25"/>
        <end position="68"/>
    </location>
</feature>
<name>A0A3P6RHI0_9BILA</name>
<sequence length="147" mass="16210">MLKILLLILLFVFPLDNADQFLSRERKDKKDQDATAKERDDISAKKTLEKNSQAAIAPPAIDASKKTPVVSNAPTLVEKSESNLVMDASEKQSQSTSLVNASIEEIWAWQLFLNALDRSNSNSSLDLPSGIECYKGASYNDFANSET</sequence>
<evidence type="ECO:0000313" key="4">
    <source>
        <dbReference type="Proteomes" id="UP000271098"/>
    </source>
</evidence>
<keyword evidence="2" id="KW-0732">Signal</keyword>
<dbReference type="EMBL" id="UYRT01014607">
    <property type="protein sequence ID" value="VDK54180.1"/>
    <property type="molecule type" value="Genomic_DNA"/>
</dbReference>
<organism evidence="3 4">
    <name type="scientific">Gongylonema pulchrum</name>
    <dbReference type="NCBI Taxonomy" id="637853"/>
    <lineage>
        <taxon>Eukaryota</taxon>
        <taxon>Metazoa</taxon>
        <taxon>Ecdysozoa</taxon>
        <taxon>Nematoda</taxon>
        <taxon>Chromadorea</taxon>
        <taxon>Rhabditida</taxon>
        <taxon>Spirurina</taxon>
        <taxon>Spiruromorpha</taxon>
        <taxon>Spiruroidea</taxon>
        <taxon>Gongylonematidae</taxon>
        <taxon>Gongylonema</taxon>
    </lineage>
</organism>
<accession>A0A3P6RHI0</accession>
<keyword evidence="4" id="KW-1185">Reference proteome</keyword>
<feature type="chain" id="PRO_5017988386" evidence="2">
    <location>
        <begin position="19"/>
        <end position="147"/>
    </location>
</feature>